<evidence type="ECO:0000256" key="3">
    <source>
        <dbReference type="ARBA" id="ARBA00023136"/>
    </source>
</evidence>
<dbReference type="Pfam" id="PF13505">
    <property type="entry name" value="OMP_b-brl"/>
    <property type="match status" value="1"/>
</dbReference>
<sequence>MKIGDIMHLFKNTVLATLCAFNVSVGAGSAQAEANSNQTTGLYDWSGLYAGVHLAYGKGRANWQEILETGGVAFDDTITGAGQRPIDRPDGIIGGGQIGYAFQFGNFVVGPEVTLSASNLRDRSVSTFGVADDRYRADINLIFTATARAGYSFDRFLVYAKGGYAGADINLGIVDTTGGTGSWNKSAWQSGFVVGAGVDYALSEKLVVGVEYNYLDLGSKSFTSQAIDNGAPSGSLTFRNKAKIHTIGLRASWKF</sequence>
<protein>
    <recommendedName>
        <fullName evidence="4">Outer membrane protein beta-barrel domain-containing protein</fullName>
    </recommendedName>
</protein>
<accession>A0A3B0RUQ4</accession>
<dbReference type="InterPro" id="IPR027385">
    <property type="entry name" value="Beta-barrel_OMP"/>
</dbReference>
<keyword evidence="3" id="KW-0472">Membrane</keyword>
<comment type="subcellular location">
    <subcellularLocation>
        <location evidence="1">Membrane</location>
    </subcellularLocation>
</comment>
<dbReference type="PANTHER" id="PTHR34001:SF3">
    <property type="entry name" value="BLL7405 PROTEIN"/>
    <property type="match status" value="1"/>
</dbReference>
<keyword evidence="2" id="KW-0732">Signal</keyword>
<organism evidence="5">
    <name type="scientific">hydrothermal vent metagenome</name>
    <dbReference type="NCBI Taxonomy" id="652676"/>
    <lineage>
        <taxon>unclassified sequences</taxon>
        <taxon>metagenomes</taxon>
        <taxon>ecological metagenomes</taxon>
    </lineage>
</organism>
<name>A0A3B0RUQ4_9ZZZZ</name>
<dbReference type="AlphaFoldDB" id="A0A3B0RUQ4"/>
<evidence type="ECO:0000259" key="4">
    <source>
        <dbReference type="Pfam" id="PF13505"/>
    </source>
</evidence>
<evidence type="ECO:0000256" key="1">
    <source>
        <dbReference type="ARBA" id="ARBA00004370"/>
    </source>
</evidence>
<dbReference type="Gene3D" id="2.40.160.20">
    <property type="match status" value="1"/>
</dbReference>
<dbReference type="GO" id="GO:0016020">
    <property type="term" value="C:membrane"/>
    <property type="evidence" value="ECO:0007669"/>
    <property type="project" value="UniProtKB-SubCell"/>
</dbReference>
<dbReference type="InterPro" id="IPR051692">
    <property type="entry name" value="OMP-like"/>
</dbReference>
<dbReference type="PANTHER" id="PTHR34001">
    <property type="entry name" value="BLL7405 PROTEIN"/>
    <property type="match status" value="1"/>
</dbReference>
<dbReference type="InterPro" id="IPR011250">
    <property type="entry name" value="OMP/PagP_B-barrel"/>
</dbReference>
<dbReference type="SUPFAM" id="SSF56925">
    <property type="entry name" value="OMPA-like"/>
    <property type="match status" value="1"/>
</dbReference>
<reference evidence="5" key="1">
    <citation type="submission" date="2018-06" db="EMBL/GenBank/DDBJ databases">
        <authorList>
            <person name="Zhirakovskaya E."/>
        </authorList>
    </citation>
    <scope>NUCLEOTIDE SEQUENCE</scope>
</reference>
<evidence type="ECO:0000313" key="5">
    <source>
        <dbReference type="EMBL" id="VAV87185.1"/>
    </source>
</evidence>
<evidence type="ECO:0000256" key="2">
    <source>
        <dbReference type="ARBA" id="ARBA00022729"/>
    </source>
</evidence>
<dbReference type="EMBL" id="UOEG01000002">
    <property type="protein sequence ID" value="VAV87185.1"/>
    <property type="molecule type" value="Genomic_DNA"/>
</dbReference>
<proteinExistence type="predicted"/>
<gene>
    <name evidence="5" type="ORF">MNBD_ALPHA07-2162</name>
</gene>
<feature type="domain" description="Outer membrane protein beta-barrel" evidence="4">
    <location>
        <begin position="25"/>
        <end position="255"/>
    </location>
</feature>